<comment type="caution">
    <text evidence="2">The sequence shown here is derived from an EMBL/GenBank/DDBJ whole genome shotgun (WGS) entry which is preliminary data.</text>
</comment>
<accession>A0A5D5AI80</accession>
<dbReference type="InterPro" id="IPR008972">
    <property type="entry name" value="Cupredoxin"/>
</dbReference>
<evidence type="ECO:0000256" key="1">
    <source>
        <dbReference type="SAM" id="MobiDB-lite"/>
    </source>
</evidence>
<sequence length="166" mass="18562">MPRKKSLDRRTYLKYTGAVSLPALVAGCGDEGPGETEEDEEEDGDVDDEDVDDEAWEGVDEFYFEGRIAAWTGIEPEIIAGVDNPDLVLFEGQEYDFRWINEDGAVHNIAMHDENEDVVDDYATEGMGDEGEEQTLENVVASEEMVTYICEFHPTTQVGDLEIITN</sequence>
<organism evidence="2 3">
    <name type="scientific">Natrialba swarupiae</name>
    <dbReference type="NCBI Taxonomy" id="2448032"/>
    <lineage>
        <taxon>Archaea</taxon>
        <taxon>Methanobacteriati</taxon>
        <taxon>Methanobacteriota</taxon>
        <taxon>Stenosarchaea group</taxon>
        <taxon>Halobacteria</taxon>
        <taxon>Halobacteriales</taxon>
        <taxon>Natrialbaceae</taxon>
        <taxon>Natrialba</taxon>
    </lineage>
</organism>
<dbReference type="AlphaFoldDB" id="A0A5D5AI80"/>
<keyword evidence="3" id="KW-1185">Reference proteome</keyword>
<dbReference type="Gene3D" id="2.60.40.420">
    <property type="entry name" value="Cupredoxins - blue copper proteins"/>
    <property type="match status" value="1"/>
</dbReference>
<reference evidence="2 3" key="1">
    <citation type="submission" date="2019-08" db="EMBL/GenBank/DDBJ databases">
        <title>Archaea genome.</title>
        <authorList>
            <person name="Kajale S."/>
            <person name="Shouche Y."/>
            <person name="Deshpande N."/>
            <person name="Sharma A."/>
        </authorList>
    </citation>
    <scope>NUCLEOTIDE SEQUENCE [LARGE SCALE GENOMIC DNA]</scope>
    <source>
        <strain evidence="2 3">ESP3B_9</strain>
    </source>
</reference>
<feature type="region of interest" description="Disordered" evidence="1">
    <location>
        <begin position="24"/>
        <end position="51"/>
    </location>
</feature>
<name>A0A5D5AI80_9EURY</name>
<dbReference type="PROSITE" id="PS51257">
    <property type="entry name" value="PROKAR_LIPOPROTEIN"/>
    <property type="match status" value="1"/>
</dbReference>
<dbReference type="Proteomes" id="UP000324104">
    <property type="component" value="Unassembled WGS sequence"/>
</dbReference>
<evidence type="ECO:0000313" key="3">
    <source>
        <dbReference type="Proteomes" id="UP000324104"/>
    </source>
</evidence>
<dbReference type="RefSeq" id="WP_149082820.1">
    <property type="nucleotide sequence ID" value="NZ_VTAW01000034.1"/>
</dbReference>
<feature type="compositionally biased region" description="Acidic residues" evidence="1">
    <location>
        <begin position="32"/>
        <end position="51"/>
    </location>
</feature>
<protein>
    <submittedName>
        <fullName evidence="2">PKD domain-containing protein</fullName>
    </submittedName>
</protein>
<gene>
    <name evidence="2" type="ORF">FYC77_17680</name>
</gene>
<proteinExistence type="predicted"/>
<evidence type="ECO:0000313" key="2">
    <source>
        <dbReference type="EMBL" id="TYT60633.1"/>
    </source>
</evidence>
<dbReference type="EMBL" id="VTAW01000034">
    <property type="protein sequence ID" value="TYT60633.1"/>
    <property type="molecule type" value="Genomic_DNA"/>
</dbReference>